<sequence>LWMIQELRLCLACCSVFLDNGFHLMLHYMVLVPSLLHSEILEKGCLLLSQLNETVTVSASLESLRENRSLFTDLVAEKDLFHCVSFIVPRSSSNEEVMFLTIQVKGATQEFKKRTTVLIKKKESLVFVQTDKPIYKPGQTVKFRVVVLDENFYPLNELIPLVYIKDPKENRIAQWQNLMLESGLKQLTFPLSSEPFQGSYKVVVQKESGGRAEHPFIVEEFGMDYGKSWTAENGDVQCLSALIHLATSYDRYTYGKPVPGHATVTMCRKYSNPSNCFGITTEALLINSEFNPSNRSTLFNPQVRLVDGKGVPMPNKLIFITANEANYSSNTTTDEHGLVQFSINTTNIMDTTLTVTVKHKDHSPCHAFQWLSEENEEAHHTANLVFSPSKSFVHLEPMPRELPCGQTQTVQVHYILNGQVLQELKELVFYYLMMAKGGIVRNGTHTLPVEQGDSKGHFSVSVLVESDIAPIARLLVYTILPDGEVVGDSAKYEIENCLANKVDLSFSPTQSLPGSPAHLRVTASPQSLCALRAVDQSVLLMKPEAELSPASVSSRQPQGPGRDMGLRVFTNSKIHKPKVCTQHEYFTTRKYGRLLAAPGSVELRGSHEFFGEIHVSEPPTETVRKYFPETWIWDLVVVNSSGVGEVGVRVPDTITEWKAGALCLSSNTGFGLSPTASLRAFQPFFVELTIPYSVIRGEAFTLKATVFNYLPKRIRVSVNLEESPAFLAVPGEKEQGSHCISGNGRQTVSWAVTPKSLGNVNFTVSAEALESQELCGTEVAVVPEYGKKDTIIKPLLVEVTEINFIMTDFFLSLDAEVSDQLSLKLPPNVVEESARASFSVLGDILGSAMKDTQNLLKMPYGCGEQNMVLFAPNIYVLDYLNETQQLTPEARSKAIGYLNTGYQRQLNYKHHDGSYSTFGERRGRSEGNTWLTAFVLKTFAKARTYIFIDEAHITEALTWLSHKQKDNGCFRSSGSLLNNAIKGGVQDEVTLSAYITISLLEIPLPATHPVVRNALFCLESAWKSAKEGPHGSHVYTKALLAYAFALAGNQDKRREVLESLNEEAVKEDNSVHWTRPQKPKAPVEHFHQPRAPSAEVEMTSYVLLAYLTAHHTPTSEDLTSATHIVKWITKQQNSQGGFSSTQDTVVALHALSKYGAATFTRTGMSAEVTIESSKFSKKFQVDNKNRLLLQQISLPKVPEEYSMRVTGKGCVYLQLRGILGKEETQIFFPFALEVQTLPQTCEGSKAHTSFQITLNVSYTGSRPASNMAIADVKMVSGFVPLKPTVKTLESSNHVTRTEVSNNHVLIYLDEVTNQTLSLSFTVVQDIPVRDLKPAIVKVYDYYETGEYEQLSHRN</sequence>
<evidence type="ECO:0000256" key="6">
    <source>
        <dbReference type="ARBA" id="ARBA00022900"/>
    </source>
</evidence>
<keyword evidence="3" id="KW-0964">Secreted</keyword>
<keyword evidence="8" id="KW-1015">Disulfide bond</keyword>
<evidence type="ECO:0000256" key="8">
    <source>
        <dbReference type="ARBA" id="ARBA00023157"/>
    </source>
</evidence>
<comment type="subunit">
    <text evidence="10">Homotetramer; disulfide-linked.</text>
</comment>
<comment type="subcellular location">
    <subcellularLocation>
        <location evidence="1">Secreted</location>
    </subcellularLocation>
</comment>
<keyword evidence="5" id="KW-0732">Signal</keyword>
<dbReference type="Pfam" id="PF00207">
    <property type="entry name" value="A2M"/>
    <property type="match status" value="1"/>
</dbReference>
<name>A0A8C4M7Y0_EQUAS</name>
<dbReference type="Pfam" id="PF17789">
    <property type="entry name" value="MG4"/>
    <property type="match status" value="1"/>
</dbReference>
<dbReference type="SMART" id="SM01359">
    <property type="entry name" value="A2M_N_2"/>
    <property type="match status" value="1"/>
</dbReference>
<dbReference type="InterPro" id="IPR050473">
    <property type="entry name" value="A2M/Complement_sys"/>
</dbReference>
<dbReference type="SUPFAM" id="SSF49410">
    <property type="entry name" value="Alpha-macroglobulin receptor domain"/>
    <property type="match status" value="1"/>
</dbReference>
<dbReference type="PANTHER" id="PTHR11412">
    <property type="entry name" value="MACROGLOBULIN / COMPLEMENT"/>
    <property type="match status" value="1"/>
</dbReference>
<evidence type="ECO:0000256" key="10">
    <source>
        <dbReference type="ARBA" id="ARBA00038769"/>
    </source>
</evidence>
<dbReference type="InterPro" id="IPR011625">
    <property type="entry name" value="A2M_N_BRD"/>
</dbReference>
<dbReference type="InterPro" id="IPR013783">
    <property type="entry name" value="Ig-like_fold"/>
</dbReference>
<dbReference type="Gene3D" id="2.60.40.1930">
    <property type="match status" value="2"/>
</dbReference>
<dbReference type="InterPro" id="IPR014756">
    <property type="entry name" value="Ig_E-set"/>
</dbReference>
<dbReference type="FunFam" id="1.50.10.20:FF:000001">
    <property type="entry name" value="CD109 isoform 1"/>
    <property type="match status" value="1"/>
</dbReference>
<dbReference type="FunFam" id="2.60.40.690:FF:000001">
    <property type="entry name" value="PZP, alpha-2-macroglobulin like"/>
    <property type="match status" value="1"/>
</dbReference>
<dbReference type="SMART" id="SM01419">
    <property type="entry name" value="Thiol-ester_cl"/>
    <property type="match status" value="1"/>
</dbReference>
<dbReference type="FunFam" id="2.60.40.10:FF:000312">
    <property type="entry name" value="Alpha-2-macroglobulin like 1"/>
    <property type="match status" value="1"/>
</dbReference>
<dbReference type="PROSITE" id="PS00477">
    <property type="entry name" value="ALPHA_2_MACROGLOBULIN"/>
    <property type="match status" value="1"/>
</dbReference>
<dbReference type="SUPFAM" id="SSF81296">
    <property type="entry name" value="E set domains"/>
    <property type="match status" value="1"/>
</dbReference>
<dbReference type="GO" id="GO:0004867">
    <property type="term" value="F:serine-type endopeptidase inhibitor activity"/>
    <property type="evidence" value="ECO:0007669"/>
    <property type="project" value="UniProtKB-KW"/>
</dbReference>
<evidence type="ECO:0000259" key="14">
    <source>
        <dbReference type="SMART" id="SM01361"/>
    </source>
</evidence>
<feature type="domain" description="Alpha-2-macroglobulin" evidence="13">
    <location>
        <begin position="630"/>
        <end position="720"/>
    </location>
</feature>
<evidence type="ECO:0000256" key="11">
    <source>
        <dbReference type="ARBA" id="ARBA00072387"/>
    </source>
</evidence>
<evidence type="ECO:0000259" key="12">
    <source>
        <dbReference type="SMART" id="SM01359"/>
    </source>
</evidence>
<dbReference type="Gene3D" id="2.60.40.690">
    <property type="entry name" value="Alpha-macroglobulin, receptor-binding domain"/>
    <property type="match status" value="1"/>
</dbReference>
<dbReference type="InterPro" id="IPR036595">
    <property type="entry name" value="A-macroglobulin_rcpt-bd_sf"/>
</dbReference>
<gene>
    <name evidence="15" type="primary">A2M</name>
</gene>
<dbReference type="FunFam" id="2.20.130.20:FF:000006">
    <property type="entry name" value="Alpha-2-macroglobulin"/>
    <property type="match status" value="1"/>
</dbReference>
<dbReference type="Pfam" id="PF07678">
    <property type="entry name" value="TED_complement"/>
    <property type="match status" value="1"/>
</dbReference>
<dbReference type="PANTHER" id="PTHR11412:SF165">
    <property type="entry name" value="ALPHA-2-MACROGLOBULIN"/>
    <property type="match status" value="1"/>
</dbReference>
<dbReference type="InterPro" id="IPR019742">
    <property type="entry name" value="MacrogloblnA2_CS"/>
</dbReference>
<dbReference type="SMART" id="SM01360">
    <property type="entry name" value="A2M"/>
    <property type="match status" value="1"/>
</dbReference>
<evidence type="ECO:0000256" key="9">
    <source>
        <dbReference type="ARBA" id="ARBA00023180"/>
    </source>
</evidence>
<evidence type="ECO:0000256" key="3">
    <source>
        <dbReference type="ARBA" id="ARBA00022525"/>
    </source>
</evidence>
<dbReference type="SMART" id="SM01361">
    <property type="entry name" value="A2M_recep"/>
    <property type="match status" value="1"/>
</dbReference>
<dbReference type="InterPro" id="IPR011626">
    <property type="entry name" value="Alpha-macroglobulin_TED"/>
</dbReference>
<keyword evidence="4" id="KW-0646">Protease inhibitor</keyword>
<dbReference type="Gene3D" id="2.20.130.20">
    <property type="match status" value="1"/>
</dbReference>
<dbReference type="FunFam" id="2.60.40.1930:FF:000002">
    <property type="entry name" value="PZP, alpha-2-macroglobulin like"/>
    <property type="match status" value="1"/>
</dbReference>
<dbReference type="SUPFAM" id="SSF48239">
    <property type="entry name" value="Terpenoid cyclases/Protein prenyltransferases"/>
    <property type="match status" value="1"/>
</dbReference>
<dbReference type="Pfam" id="PF07703">
    <property type="entry name" value="A2M_BRD"/>
    <property type="match status" value="1"/>
</dbReference>
<dbReference type="GO" id="GO:0005615">
    <property type="term" value="C:extracellular space"/>
    <property type="evidence" value="ECO:0007669"/>
    <property type="project" value="InterPro"/>
</dbReference>
<dbReference type="InterPro" id="IPR001599">
    <property type="entry name" value="Macroglobln_a2"/>
</dbReference>
<keyword evidence="6" id="KW-0722">Serine protease inhibitor</keyword>
<keyword evidence="7" id="KW-0882">Thioester bond</keyword>
<reference evidence="15" key="1">
    <citation type="submission" date="2023-03" db="UniProtKB">
        <authorList>
            <consortium name="Ensembl"/>
        </authorList>
    </citation>
    <scope>IDENTIFICATION</scope>
</reference>
<proteinExistence type="inferred from homology"/>
<evidence type="ECO:0000313" key="15">
    <source>
        <dbReference type="Ensembl" id="ENSEASP00005022520.1"/>
    </source>
</evidence>
<evidence type="ECO:0000256" key="5">
    <source>
        <dbReference type="ARBA" id="ARBA00022729"/>
    </source>
</evidence>
<keyword evidence="9" id="KW-0325">Glycoprotein</keyword>
<feature type="domain" description="Alpha-2-macroglobulin bait region" evidence="12">
    <location>
        <begin position="393"/>
        <end position="541"/>
    </location>
</feature>
<protein>
    <recommendedName>
        <fullName evidence="11">Alpha-2-macroglobulin</fullName>
    </recommendedName>
</protein>
<dbReference type="InterPro" id="IPR009048">
    <property type="entry name" value="A-macroglobulin_rcpt-bd"/>
</dbReference>
<accession>A0A8C4M7Y0</accession>
<dbReference type="Gene3D" id="1.50.10.20">
    <property type="match status" value="1"/>
</dbReference>
<evidence type="ECO:0000256" key="4">
    <source>
        <dbReference type="ARBA" id="ARBA00022690"/>
    </source>
</evidence>
<dbReference type="GO" id="GO:0002020">
    <property type="term" value="F:protease binding"/>
    <property type="evidence" value="ECO:0007669"/>
    <property type="project" value="TreeGrafter"/>
</dbReference>
<organism evidence="15">
    <name type="scientific">Equus asinus asinus</name>
    <dbReference type="NCBI Taxonomy" id="83772"/>
    <lineage>
        <taxon>Eukaryota</taxon>
        <taxon>Metazoa</taxon>
        <taxon>Chordata</taxon>
        <taxon>Craniata</taxon>
        <taxon>Vertebrata</taxon>
        <taxon>Euteleostomi</taxon>
        <taxon>Mammalia</taxon>
        <taxon>Eutheria</taxon>
        <taxon>Laurasiatheria</taxon>
        <taxon>Perissodactyla</taxon>
        <taxon>Equidae</taxon>
        <taxon>Equus</taxon>
    </lineage>
</organism>
<dbReference type="InterPro" id="IPR008930">
    <property type="entry name" value="Terpenoid_cyclase/PrenylTrfase"/>
</dbReference>
<dbReference type="Pfam" id="PF01835">
    <property type="entry name" value="MG2"/>
    <property type="match status" value="1"/>
</dbReference>
<evidence type="ECO:0000256" key="1">
    <source>
        <dbReference type="ARBA" id="ARBA00004613"/>
    </source>
</evidence>
<dbReference type="InterPro" id="IPR002890">
    <property type="entry name" value="MG2"/>
</dbReference>
<evidence type="ECO:0000256" key="7">
    <source>
        <dbReference type="ARBA" id="ARBA00022966"/>
    </source>
</evidence>
<dbReference type="Ensembl" id="ENSEAST00005024438.1">
    <property type="protein sequence ID" value="ENSEASP00005022520.1"/>
    <property type="gene ID" value="ENSEASG00005015229.1"/>
</dbReference>
<dbReference type="CDD" id="cd02897">
    <property type="entry name" value="A2M_2"/>
    <property type="match status" value="1"/>
</dbReference>
<dbReference type="InterPro" id="IPR041813">
    <property type="entry name" value="A2M_TED"/>
</dbReference>
<dbReference type="Pfam" id="PF07677">
    <property type="entry name" value="A2M_recep"/>
    <property type="match status" value="1"/>
</dbReference>
<dbReference type="Gene3D" id="2.60.40.10">
    <property type="entry name" value="Immunoglobulins"/>
    <property type="match status" value="2"/>
</dbReference>
<comment type="similarity">
    <text evidence="2">Belongs to the protease inhibitor I39 (alpha-2-macroglobulin) family.</text>
</comment>
<evidence type="ECO:0000256" key="2">
    <source>
        <dbReference type="ARBA" id="ARBA00010952"/>
    </source>
</evidence>
<dbReference type="InterPro" id="IPR040839">
    <property type="entry name" value="MG4"/>
</dbReference>
<dbReference type="FunFam" id="2.60.40.1930:FF:000001">
    <property type="entry name" value="CD109 isoform 3"/>
    <property type="match status" value="1"/>
</dbReference>
<dbReference type="InterPro" id="IPR047565">
    <property type="entry name" value="Alpha-macroglob_thiol-ester_cl"/>
</dbReference>
<dbReference type="Gene3D" id="2.60.120.1540">
    <property type="match status" value="1"/>
</dbReference>
<feature type="domain" description="Alpha-macroglobulin receptor-binding" evidence="14">
    <location>
        <begin position="1265"/>
        <end position="1347"/>
    </location>
</feature>
<evidence type="ECO:0000259" key="13">
    <source>
        <dbReference type="SMART" id="SM01360"/>
    </source>
</evidence>